<dbReference type="Proteomes" id="UP000225277">
    <property type="component" value="Unassembled WGS sequence"/>
</dbReference>
<dbReference type="EMBL" id="FJUY01000015">
    <property type="protein sequence ID" value="CZT23003.1"/>
    <property type="molecule type" value="Genomic_DNA"/>
</dbReference>
<feature type="region of interest" description="Disordered" evidence="1">
    <location>
        <begin position="161"/>
        <end position="185"/>
    </location>
</feature>
<evidence type="ECO:0000313" key="2">
    <source>
        <dbReference type="EMBL" id="CZT23003.1"/>
    </source>
</evidence>
<evidence type="ECO:0000256" key="1">
    <source>
        <dbReference type="SAM" id="MobiDB-lite"/>
    </source>
</evidence>
<dbReference type="GeneID" id="35603795"/>
<evidence type="ECO:0000313" key="3">
    <source>
        <dbReference type="Proteomes" id="UP000225277"/>
    </source>
</evidence>
<sequence>MSDPSMVELSEMLERLSLALGASIPDAMITFSATPSSSPVLAHPKSLSDLLQTLPQELLDEIRGWVFTPDSSPKQIRITRNYTPPSNMQVNKETRKVILHSHYSMGAVEILDDRPGAIRYFDKWIASLSPEVRLDLQAHRQHANIFHYRPMKKARFLHRRLKQQNSKRPASNDPDRQEWHVVQSH</sequence>
<name>A0A2D3V4T8_9PEZI</name>
<gene>
    <name evidence="2" type="ORF">RCC_08711</name>
</gene>
<accession>A0A2D3V4T8</accession>
<keyword evidence="3" id="KW-1185">Reference proteome</keyword>
<reference evidence="2 3" key="1">
    <citation type="submission" date="2016-03" db="EMBL/GenBank/DDBJ databases">
        <authorList>
            <person name="Ploux O."/>
        </authorList>
    </citation>
    <scope>NUCLEOTIDE SEQUENCE [LARGE SCALE GENOMIC DNA]</scope>
    <source>
        <strain evidence="2 3">URUG2</strain>
    </source>
</reference>
<proteinExistence type="predicted"/>
<dbReference type="AlphaFoldDB" id="A0A2D3V4T8"/>
<dbReference type="RefSeq" id="XP_023629727.1">
    <property type="nucleotide sequence ID" value="XM_023773959.1"/>
</dbReference>
<organism evidence="2 3">
    <name type="scientific">Ramularia collo-cygni</name>
    <dbReference type="NCBI Taxonomy" id="112498"/>
    <lineage>
        <taxon>Eukaryota</taxon>
        <taxon>Fungi</taxon>
        <taxon>Dikarya</taxon>
        <taxon>Ascomycota</taxon>
        <taxon>Pezizomycotina</taxon>
        <taxon>Dothideomycetes</taxon>
        <taxon>Dothideomycetidae</taxon>
        <taxon>Mycosphaerellales</taxon>
        <taxon>Mycosphaerellaceae</taxon>
        <taxon>Ramularia</taxon>
    </lineage>
</organism>
<protein>
    <submittedName>
        <fullName evidence="2">Uncharacterized protein</fullName>
    </submittedName>
</protein>